<feature type="region of interest" description="Disordered" evidence="1">
    <location>
        <begin position="226"/>
        <end position="296"/>
    </location>
</feature>
<feature type="compositionally biased region" description="Basic and acidic residues" evidence="1">
    <location>
        <begin position="10"/>
        <end position="31"/>
    </location>
</feature>
<proteinExistence type="predicted"/>
<dbReference type="Proteomes" id="UP001314229">
    <property type="component" value="Unassembled WGS sequence"/>
</dbReference>
<feature type="region of interest" description="Disordered" evidence="1">
    <location>
        <begin position="1"/>
        <end position="68"/>
    </location>
</feature>
<evidence type="ECO:0000313" key="3">
    <source>
        <dbReference type="Proteomes" id="UP001314229"/>
    </source>
</evidence>
<name>A0AAV1NG36_SCOSC</name>
<comment type="caution">
    <text evidence="2">The sequence shown here is derived from an EMBL/GenBank/DDBJ whole genome shotgun (WGS) entry which is preliminary data.</text>
</comment>
<evidence type="ECO:0000256" key="1">
    <source>
        <dbReference type="SAM" id="MobiDB-lite"/>
    </source>
</evidence>
<gene>
    <name evidence="2" type="ORF">FSCOSCO3_A014889</name>
</gene>
<keyword evidence="3" id="KW-1185">Reference proteome</keyword>
<organism evidence="2 3">
    <name type="scientific">Scomber scombrus</name>
    <name type="common">Atlantic mackerel</name>
    <name type="synonym">Scomber vernalis</name>
    <dbReference type="NCBI Taxonomy" id="13677"/>
    <lineage>
        <taxon>Eukaryota</taxon>
        <taxon>Metazoa</taxon>
        <taxon>Chordata</taxon>
        <taxon>Craniata</taxon>
        <taxon>Vertebrata</taxon>
        <taxon>Euteleostomi</taxon>
        <taxon>Actinopterygii</taxon>
        <taxon>Neopterygii</taxon>
        <taxon>Teleostei</taxon>
        <taxon>Neoteleostei</taxon>
        <taxon>Acanthomorphata</taxon>
        <taxon>Pelagiaria</taxon>
        <taxon>Scombriformes</taxon>
        <taxon>Scombridae</taxon>
        <taxon>Scomber</taxon>
    </lineage>
</organism>
<sequence length="452" mass="50051">MGTRQSTKGKQQDKHPFDEDTEEVALKKETDESSFAKLPTPTSPDDLNHGTATASQGPTKLIRHSVDPSNGKQAIFNRMQQVPAVDVPQNREKGILTTGNISQHCPPKPGDQTINITADSQVLHIDAPAQVECSEVVRDVTAENVLNKDAEVKMKPTEPPNHSTQMSNQPNIQVSNEENASQDPGLNHSNLPNMISVNYQYCFRDKSETSRANAAKMRLRQKLEIKKLKAQPQDGSKSSQQTAEESVTVQQSSQQQCYTATRAKNHKKLQHSKVDCDTSVKAPEPQNPVATPNITATHHPTDATVKSGLQGQHKVSQTQDTAVKPKKKCTFIELNQNQPKGNAGNVTMEENMNGNNGHAGKEERPDTDFTPTQNLEHKVHAEGRWHSFTVNHSCPRKAHCNHNPGTGLPSNVQKWFDECPNYLCEPPRVPTAKLTAWPVLRETQEERGDSHQ</sequence>
<feature type="compositionally biased region" description="Polar residues" evidence="1">
    <location>
        <begin position="233"/>
        <end position="249"/>
    </location>
</feature>
<reference evidence="2 3" key="1">
    <citation type="submission" date="2024-01" db="EMBL/GenBank/DDBJ databases">
        <authorList>
            <person name="Alioto T."/>
            <person name="Alioto T."/>
            <person name="Gomez Garrido J."/>
        </authorList>
    </citation>
    <scope>NUCLEOTIDE SEQUENCE [LARGE SCALE GENOMIC DNA]</scope>
</reference>
<dbReference type="AlphaFoldDB" id="A0AAV1NG36"/>
<evidence type="ECO:0000313" key="2">
    <source>
        <dbReference type="EMBL" id="CAK6957910.1"/>
    </source>
</evidence>
<accession>A0AAV1NG36</accession>
<protein>
    <submittedName>
        <fullName evidence="2">Uncharacterized protein LOC122983371 isoform X1</fullName>
    </submittedName>
</protein>
<dbReference type="EMBL" id="CAWUFR010000031">
    <property type="protein sequence ID" value="CAK6957910.1"/>
    <property type="molecule type" value="Genomic_DNA"/>
</dbReference>